<evidence type="ECO:0000313" key="9">
    <source>
        <dbReference type="Proteomes" id="UP001174936"/>
    </source>
</evidence>
<evidence type="ECO:0000256" key="3">
    <source>
        <dbReference type="ARBA" id="ARBA00022801"/>
    </source>
</evidence>
<keyword evidence="3 5" id="KW-0378">Hydrolase</keyword>
<evidence type="ECO:0000259" key="6">
    <source>
        <dbReference type="Pfam" id="PF00082"/>
    </source>
</evidence>
<dbReference type="PANTHER" id="PTHR43806">
    <property type="entry name" value="PEPTIDASE S8"/>
    <property type="match status" value="1"/>
</dbReference>
<dbReference type="SUPFAM" id="SSF52743">
    <property type="entry name" value="Subtilisin-like"/>
    <property type="match status" value="1"/>
</dbReference>
<dbReference type="InterPro" id="IPR056002">
    <property type="entry name" value="DUF7580"/>
</dbReference>
<name>A0AA40CS10_9PEZI</name>
<feature type="active site" description="Charge relay system" evidence="5">
    <location>
        <position position="632"/>
    </location>
</feature>
<dbReference type="Pfam" id="PF24476">
    <property type="entry name" value="DUF7580"/>
    <property type="match status" value="1"/>
</dbReference>
<dbReference type="InterPro" id="IPR000209">
    <property type="entry name" value="Peptidase_S8/S53_dom"/>
</dbReference>
<comment type="caution">
    <text evidence="8">The sequence shown here is derived from an EMBL/GenBank/DDBJ whole genome shotgun (WGS) entry which is preliminary data.</text>
</comment>
<dbReference type="GO" id="GO:0004252">
    <property type="term" value="F:serine-type endopeptidase activity"/>
    <property type="evidence" value="ECO:0007669"/>
    <property type="project" value="UniProtKB-UniRule"/>
</dbReference>
<dbReference type="AlphaFoldDB" id="A0AA40CS10"/>
<gene>
    <name evidence="8" type="ORF">B0T16DRAFT_414601</name>
</gene>
<keyword evidence="4 5" id="KW-0720">Serine protease</keyword>
<accession>A0AA40CS10</accession>
<dbReference type="InterPro" id="IPR036852">
    <property type="entry name" value="Peptidase_S8/S53_dom_sf"/>
</dbReference>
<evidence type="ECO:0000256" key="2">
    <source>
        <dbReference type="ARBA" id="ARBA00022670"/>
    </source>
</evidence>
<feature type="domain" description="Peptidase S8/S53" evidence="6">
    <location>
        <begin position="624"/>
        <end position="855"/>
    </location>
</feature>
<dbReference type="PANTHER" id="PTHR43806:SF11">
    <property type="entry name" value="CEREVISIN-RELATED"/>
    <property type="match status" value="1"/>
</dbReference>
<reference evidence="8" key="1">
    <citation type="submission" date="2023-06" db="EMBL/GenBank/DDBJ databases">
        <title>Genome-scale phylogeny and comparative genomics of the fungal order Sordariales.</title>
        <authorList>
            <consortium name="Lawrence Berkeley National Laboratory"/>
            <person name="Hensen N."/>
            <person name="Bonometti L."/>
            <person name="Westerberg I."/>
            <person name="Brannstrom I.O."/>
            <person name="Guillou S."/>
            <person name="Cros-Aarteil S."/>
            <person name="Calhoun S."/>
            <person name="Haridas S."/>
            <person name="Kuo A."/>
            <person name="Mondo S."/>
            <person name="Pangilinan J."/>
            <person name="Riley R."/>
            <person name="Labutti K."/>
            <person name="Andreopoulos B."/>
            <person name="Lipzen A."/>
            <person name="Chen C."/>
            <person name="Yanf M."/>
            <person name="Daum C."/>
            <person name="Ng V."/>
            <person name="Clum A."/>
            <person name="Steindorff A."/>
            <person name="Ohm R."/>
            <person name="Martin F."/>
            <person name="Silar P."/>
            <person name="Natvig D."/>
            <person name="Lalanne C."/>
            <person name="Gautier V."/>
            <person name="Ament-Velasquez S.L."/>
            <person name="Kruys A."/>
            <person name="Hutchinson M.I."/>
            <person name="Powell A.J."/>
            <person name="Barry K."/>
            <person name="Miller A.N."/>
            <person name="Grigoriev I.V."/>
            <person name="Debuchy R."/>
            <person name="Gladieux P."/>
            <person name="Thoren M.H."/>
            <person name="Johannesson H."/>
        </authorList>
    </citation>
    <scope>NUCLEOTIDE SEQUENCE</scope>
    <source>
        <strain evidence="8">SMH2532-1</strain>
    </source>
</reference>
<sequence length="911" mass="102037">MFSFVKPLWKALHGSDNLSSGTPPTPESCVLDTRISLLELGHQTFPWLSVQITNIANNETNPKLGELGSHLCVFSEQIGGLSDPQRTRLERDINFTRLLTELESMLSSYRHLNNVRLRRDHRFPRLEALAAALEDAGGNGAKREQDIEYDIQKVLRARMRKIKYGAVFTAFTNLSKIVEEDDDVLSSIANPQTRVGKDDSVGYEKYAVTVQRVLTKYGSCSCSPSDPEKAEAGDANHWARLRLKPLYQANEQNQIPFDMVFSASPNPTKTRRFEWQPVHILVSAAESPRRVQFEQKPAVPGPRGQTKNTDSVGYESIDNLCSLLSSRCDALLCLKVARDRLLVLREVTQLVSSHTVQHEASPGLPLGQILDRFGMRYGMRPVLAYILAKAVWYYYDSDWMSMGMTEDSVYFMGETQEDDVTYFCKPYLSLPPGGSRQVEYRHVTGMLHRYPRVLALGIMLVEIATGRHLATEGHPNHWDARTVNQKVLKLQGQVNSDEFHEDCRFPRYRDAVKKCLDPLLFQNAVFNPQKPTENLSERRRILYNEVVDPLRQLVEGTGWNDELEEMEKTALVPKPRADAPSKSLVRTATAETTTPNISKADEWLDNLASLALAVRRKQYRGGGRPIKIAILDTGYDENTPTFDSPGCSSKIKGWKDFVSDSLTPVDTDGHGTHLLTLLLRLKCPAHIYVGRVAKSSKTLKSAESSIADAIRVAAMEWDVDFVSLSFGFSRHVPAIDEAIADAIRHKKRAITFFSAANNDGFNSGEMFPANLSDHVIPVRATNSEGCFETRYNPPRSSDNVVFGTLGVDVVSDWPGTDTGKSISGCSVATPIAVTLAAILLEYAASKPLRFSADELRLMRTRRGVYEIFKEIGVEAAKERYYVAPFDFMRLEEDLIVGRLKSALGRHPERKA</sequence>
<keyword evidence="9" id="KW-1185">Reference proteome</keyword>
<dbReference type="Gene3D" id="3.40.50.200">
    <property type="entry name" value="Peptidase S8/S53 domain"/>
    <property type="match status" value="1"/>
</dbReference>
<dbReference type="EMBL" id="JAULSV010000004">
    <property type="protein sequence ID" value="KAK0647029.1"/>
    <property type="molecule type" value="Genomic_DNA"/>
</dbReference>
<evidence type="ECO:0008006" key="10">
    <source>
        <dbReference type="Google" id="ProtNLM"/>
    </source>
</evidence>
<dbReference type="InterPro" id="IPR050131">
    <property type="entry name" value="Peptidase_S8_subtilisin-like"/>
</dbReference>
<dbReference type="InterPro" id="IPR015500">
    <property type="entry name" value="Peptidase_S8_subtilisin-rel"/>
</dbReference>
<feature type="domain" description="DUF7580" evidence="7">
    <location>
        <begin position="222"/>
        <end position="554"/>
    </location>
</feature>
<evidence type="ECO:0000256" key="5">
    <source>
        <dbReference type="PROSITE-ProRule" id="PRU01240"/>
    </source>
</evidence>
<evidence type="ECO:0000259" key="7">
    <source>
        <dbReference type="Pfam" id="PF24476"/>
    </source>
</evidence>
<dbReference type="Proteomes" id="UP001174936">
    <property type="component" value="Unassembled WGS sequence"/>
</dbReference>
<evidence type="ECO:0000313" key="8">
    <source>
        <dbReference type="EMBL" id="KAK0647029.1"/>
    </source>
</evidence>
<evidence type="ECO:0000256" key="1">
    <source>
        <dbReference type="ARBA" id="ARBA00011073"/>
    </source>
</evidence>
<keyword evidence="2 5" id="KW-0645">Protease</keyword>
<dbReference type="GO" id="GO:0006508">
    <property type="term" value="P:proteolysis"/>
    <property type="evidence" value="ECO:0007669"/>
    <property type="project" value="UniProtKB-KW"/>
</dbReference>
<dbReference type="PROSITE" id="PS51892">
    <property type="entry name" value="SUBTILASE"/>
    <property type="match status" value="1"/>
</dbReference>
<feature type="active site" description="Charge relay system" evidence="5">
    <location>
        <position position="670"/>
    </location>
</feature>
<organism evidence="8 9">
    <name type="scientific">Cercophora newfieldiana</name>
    <dbReference type="NCBI Taxonomy" id="92897"/>
    <lineage>
        <taxon>Eukaryota</taxon>
        <taxon>Fungi</taxon>
        <taxon>Dikarya</taxon>
        <taxon>Ascomycota</taxon>
        <taxon>Pezizomycotina</taxon>
        <taxon>Sordariomycetes</taxon>
        <taxon>Sordariomycetidae</taxon>
        <taxon>Sordariales</taxon>
        <taxon>Lasiosphaeriaceae</taxon>
        <taxon>Cercophora</taxon>
    </lineage>
</organism>
<dbReference type="CDD" id="cd00306">
    <property type="entry name" value="Peptidases_S8_S53"/>
    <property type="match status" value="1"/>
</dbReference>
<dbReference type="PRINTS" id="PR00723">
    <property type="entry name" value="SUBTILISIN"/>
</dbReference>
<protein>
    <recommendedName>
        <fullName evidence="10">Peptidase S8/S53 domain-containing protein</fullName>
    </recommendedName>
</protein>
<feature type="active site" description="Charge relay system" evidence="5">
    <location>
        <position position="826"/>
    </location>
</feature>
<proteinExistence type="inferred from homology"/>
<evidence type="ECO:0000256" key="4">
    <source>
        <dbReference type="ARBA" id="ARBA00022825"/>
    </source>
</evidence>
<dbReference type="Pfam" id="PF00082">
    <property type="entry name" value="Peptidase_S8"/>
    <property type="match status" value="1"/>
</dbReference>
<comment type="similarity">
    <text evidence="1 5">Belongs to the peptidase S8 family.</text>
</comment>